<evidence type="ECO:0000256" key="1">
    <source>
        <dbReference type="SAM" id="MobiDB-lite"/>
    </source>
</evidence>
<dbReference type="OrthoDB" id="4175653at2"/>
<dbReference type="SMART" id="SM00458">
    <property type="entry name" value="RICIN"/>
    <property type="match status" value="1"/>
</dbReference>
<evidence type="ECO:0000256" key="2">
    <source>
        <dbReference type="SAM" id="Phobius"/>
    </source>
</evidence>
<comment type="caution">
    <text evidence="4">The sequence shown here is derived from an EMBL/GenBank/DDBJ whole genome shotgun (WGS) entry which is preliminary data.</text>
</comment>
<feature type="region of interest" description="Disordered" evidence="1">
    <location>
        <begin position="44"/>
        <end position="159"/>
    </location>
</feature>
<dbReference type="Gene3D" id="2.80.10.50">
    <property type="match status" value="1"/>
</dbReference>
<feature type="compositionally biased region" description="Low complexity" evidence="1">
    <location>
        <begin position="93"/>
        <end position="102"/>
    </location>
</feature>
<sequence>MTQTAIDRPREQAAPVGRPGKAVLAGAAVAGALLVSVPFLVLGGNHDDGDDRTKVAGAGTVLGDDGQEAPGDFVVASPDNSPSGTAGKTITKPAPHTPAGHPATGGGESHPATAAQDRPKAPAKGTGGAKTGGSKSTSKSGGGSSGGGSSTKRDAKAGSGVTFSAPVSFRSHLSGRCIDVPDGDFSDGKQLWVWDCNNTAAQKWQFASDGTIRIGGKCLDVAGANYNDGTPIQIAWCNGNAAQQFTLNGSHDLVNTVVGKCVDIKDVNPGNAAPLHLWTCIGADNQKWSV</sequence>
<dbReference type="EMBL" id="SZNQ01000001">
    <property type="protein sequence ID" value="TKT05391.1"/>
    <property type="molecule type" value="Genomic_DNA"/>
</dbReference>
<dbReference type="PROSITE" id="PS50231">
    <property type="entry name" value="RICIN_B_LECTIN"/>
    <property type="match status" value="1"/>
</dbReference>
<gene>
    <name evidence="4" type="ORF">E4U91_35145</name>
</gene>
<feature type="transmembrane region" description="Helical" evidence="2">
    <location>
        <begin position="22"/>
        <end position="42"/>
    </location>
</feature>
<feature type="compositionally biased region" description="Gly residues" evidence="1">
    <location>
        <begin position="140"/>
        <end position="149"/>
    </location>
</feature>
<dbReference type="SUPFAM" id="SSF50370">
    <property type="entry name" value="Ricin B-like lectins"/>
    <property type="match status" value="1"/>
</dbReference>
<feature type="compositionally biased region" description="Basic and acidic residues" evidence="1">
    <location>
        <begin position="45"/>
        <end position="54"/>
    </location>
</feature>
<evidence type="ECO:0000313" key="4">
    <source>
        <dbReference type="EMBL" id="TKT05391.1"/>
    </source>
</evidence>
<name>A0A4U5WV30_STRLS</name>
<protein>
    <submittedName>
        <fullName evidence="4">RICIN domain-containing protein</fullName>
    </submittedName>
</protein>
<keyword evidence="2" id="KW-0472">Membrane</keyword>
<keyword evidence="2" id="KW-0812">Transmembrane</keyword>
<feature type="domain" description="Ricin B lectin" evidence="3">
    <location>
        <begin position="165"/>
        <end position="290"/>
    </location>
</feature>
<reference evidence="4 5" key="1">
    <citation type="submission" date="2019-04" db="EMBL/GenBank/DDBJ databases">
        <title>Streptomyces lasaliensis sp. nov., an Actinomycete isolated from soil which produces the polyether antibiotic lasalocid.</title>
        <authorList>
            <person name="Erwin G."/>
            <person name="Haber C."/>
        </authorList>
    </citation>
    <scope>NUCLEOTIDE SEQUENCE [LARGE SCALE GENOMIC DNA]</scope>
    <source>
        <strain evidence="4 5">X-537</strain>
    </source>
</reference>
<evidence type="ECO:0000259" key="3">
    <source>
        <dbReference type="SMART" id="SM00458"/>
    </source>
</evidence>
<proteinExistence type="predicted"/>
<dbReference type="InterPro" id="IPR035992">
    <property type="entry name" value="Ricin_B-like_lectins"/>
</dbReference>
<keyword evidence="2" id="KW-1133">Transmembrane helix</keyword>
<keyword evidence="5" id="KW-1185">Reference proteome</keyword>
<evidence type="ECO:0000313" key="5">
    <source>
        <dbReference type="Proteomes" id="UP000305929"/>
    </source>
</evidence>
<dbReference type="Proteomes" id="UP000305929">
    <property type="component" value="Unassembled WGS sequence"/>
</dbReference>
<feature type="compositionally biased region" description="Polar residues" evidence="1">
    <location>
        <begin position="78"/>
        <end position="88"/>
    </location>
</feature>
<organism evidence="4 5">
    <name type="scientific">Streptomyces lasalocidi</name>
    <name type="common">Streptomyces lasaliensis</name>
    <dbReference type="NCBI Taxonomy" id="324833"/>
    <lineage>
        <taxon>Bacteria</taxon>
        <taxon>Bacillati</taxon>
        <taxon>Actinomycetota</taxon>
        <taxon>Actinomycetes</taxon>
        <taxon>Kitasatosporales</taxon>
        <taxon>Streptomycetaceae</taxon>
        <taxon>Streptomyces</taxon>
    </lineage>
</organism>
<accession>A0A4U5WV30</accession>
<dbReference type="AlphaFoldDB" id="A0A4U5WV30"/>
<dbReference type="InterPro" id="IPR000772">
    <property type="entry name" value="Ricin_B_lectin"/>
</dbReference>
<dbReference type="Pfam" id="PF00652">
    <property type="entry name" value="Ricin_B_lectin"/>
    <property type="match status" value="1"/>
</dbReference>